<dbReference type="PANTHER" id="PTHR30386:SF19">
    <property type="entry name" value="MULTIDRUG EXPORT PROTEIN EMRA-RELATED"/>
    <property type="match status" value="1"/>
</dbReference>
<keyword evidence="13" id="KW-1185">Reference proteome</keyword>
<evidence type="ECO:0000259" key="10">
    <source>
        <dbReference type="Pfam" id="PF25885"/>
    </source>
</evidence>
<sequence>MSAAPIASTNQAAPSGAPKRKKILLTIGAVFAAAAVGSGLYWALVSRYIEDTDNAYVQGNVVQITPQIAATVAKIYADDTSMVKAGQPLVALDTADADVALAQAEAQLAQTVREVRTLYAAQAQASANLAMRETELARAKDDLARRKALAGSGAVSSEEIRHAESAVSSAQATLAAAKEQLASGRALTEGTSVANHPNVQRAAARVQEVLLMKSRSTLYAPVGGEIAKRSVQVGQRVTPGAPLMAIVPLDQLWVDANFKESQLREMRVGQPVKLIADIYGSKVEYAGKVEGLGAGTGSAFALLPAQNATGNWIKVVQRVPVRIALDPKQLAEHPLRVGLSMHVEVDLHDQQGVRVGEAAGNAKALTASASANPIDAAAKARIDTIIAANLK</sequence>
<dbReference type="GO" id="GO:0046677">
    <property type="term" value="P:response to antibiotic"/>
    <property type="evidence" value="ECO:0007669"/>
    <property type="project" value="UniProtKB-ARBA"/>
</dbReference>
<dbReference type="AlphaFoldDB" id="A0A0C2BL81"/>
<name>A0A0C2BL81_9BURK</name>
<keyword evidence="3" id="KW-0813">Transport</keyword>
<dbReference type="Gene3D" id="2.40.30.170">
    <property type="match status" value="1"/>
</dbReference>
<accession>A0A0C2BL81</accession>
<evidence type="ECO:0000313" key="13">
    <source>
        <dbReference type="Proteomes" id="UP000031572"/>
    </source>
</evidence>
<proteinExistence type="inferred from homology"/>
<dbReference type="PANTHER" id="PTHR30386">
    <property type="entry name" value="MEMBRANE FUSION SUBUNIT OF EMRAB-TOLC MULTIDRUG EFFLUX PUMP"/>
    <property type="match status" value="1"/>
</dbReference>
<dbReference type="GO" id="GO:0005886">
    <property type="term" value="C:plasma membrane"/>
    <property type="evidence" value="ECO:0007669"/>
    <property type="project" value="UniProtKB-SubCell"/>
</dbReference>
<dbReference type="OrthoDB" id="9811754at2"/>
<feature type="domain" description="Multidrug export protein EmrA/FarA alpha-helical hairpin" evidence="10">
    <location>
        <begin position="96"/>
        <end position="215"/>
    </location>
</feature>
<dbReference type="EMBL" id="JWJG01000028">
    <property type="protein sequence ID" value="KIF80754.1"/>
    <property type="molecule type" value="Genomic_DNA"/>
</dbReference>
<keyword evidence="7 9" id="KW-1133">Transmembrane helix</keyword>
<feature type="transmembrane region" description="Helical" evidence="9">
    <location>
        <begin position="23"/>
        <end position="44"/>
    </location>
</feature>
<keyword evidence="6 9" id="KW-0812">Transmembrane</keyword>
<dbReference type="RefSeq" id="WP_040039651.1">
    <property type="nucleotide sequence ID" value="NZ_JWJG01000028.1"/>
</dbReference>
<dbReference type="STRING" id="709839.TSA66_07875"/>
<protein>
    <submittedName>
        <fullName evidence="12">Hemolysin D</fullName>
    </submittedName>
</protein>
<organism evidence="12 13">
    <name type="scientific">Noviherbaspirillum autotrophicum</name>
    <dbReference type="NCBI Taxonomy" id="709839"/>
    <lineage>
        <taxon>Bacteria</taxon>
        <taxon>Pseudomonadati</taxon>
        <taxon>Pseudomonadota</taxon>
        <taxon>Betaproteobacteria</taxon>
        <taxon>Burkholderiales</taxon>
        <taxon>Oxalobacteraceae</taxon>
        <taxon>Noviherbaspirillum</taxon>
    </lineage>
</organism>
<dbReference type="Gene3D" id="1.10.287.470">
    <property type="entry name" value="Helix hairpin bin"/>
    <property type="match status" value="1"/>
</dbReference>
<comment type="similarity">
    <text evidence="2">Belongs to the membrane fusion protein (MFP) (TC 8.A.1) family.</text>
</comment>
<evidence type="ECO:0000259" key="11">
    <source>
        <dbReference type="Pfam" id="PF25963"/>
    </source>
</evidence>
<gene>
    <name evidence="12" type="ORF">TSA66_07875</name>
</gene>
<dbReference type="Pfam" id="PF25963">
    <property type="entry name" value="Beta-barrel_AAEA"/>
    <property type="match status" value="1"/>
</dbReference>
<dbReference type="SUPFAM" id="SSF111369">
    <property type="entry name" value="HlyD-like secretion proteins"/>
    <property type="match status" value="2"/>
</dbReference>
<comment type="subcellular location">
    <subcellularLocation>
        <location evidence="1">Cell inner membrane</location>
        <topology evidence="1">Single-pass membrane protein</topology>
    </subcellularLocation>
</comment>
<keyword evidence="4" id="KW-1003">Cell membrane</keyword>
<dbReference type="FunFam" id="2.40.30.170:FF:000003">
    <property type="entry name" value="Multidrug resistance protein A"/>
    <property type="match status" value="1"/>
</dbReference>
<evidence type="ECO:0000256" key="3">
    <source>
        <dbReference type="ARBA" id="ARBA00022448"/>
    </source>
</evidence>
<evidence type="ECO:0000256" key="5">
    <source>
        <dbReference type="ARBA" id="ARBA00022519"/>
    </source>
</evidence>
<dbReference type="GO" id="GO:1990961">
    <property type="term" value="P:xenobiotic detoxification by transmembrane export across the plasma membrane"/>
    <property type="evidence" value="ECO:0007669"/>
    <property type="project" value="UniProtKB-ARBA"/>
</dbReference>
<keyword evidence="5" id="KW-0997">Cell inner membrane</keyword>
<evidence type="ECO:0000256" key="4">
    <source>
        <dbReference type="ARBA" id="ARBA00022475"/>
    </source>
</evidence>
<keyword evidence="8 9" id="KW-0472">Membrane</keyword>
<evidence type="ECO:0000313" key="12">
    <source>
        <dbReference type="EMBL" id="KIF80754.1"/>
    </source>
</evidence>
<comment type="caution">
    <text evidence="12">The sequence shown here is derived from an EMBL/GenBank/DDBJ whole genome shotgun (WGS) entry which is preliminary data.</text>
</comment>
<evidence type="ECO:0000256" key="7">
    <source>
        <dbReference type="ARBA" id="ARBA00022989"/>
    </source>
</evidence>
<dbReference type="InterPro" id="IPR058633">
    <property type="entry name" value="EmrA/FarA_HH"/>
</dbReference>
<dbReference type="InterPro" id="IPR050739">
    <property type="entry name" value="MFP"/>
</dbReference>
<evidence type="ECO:0000256" key="9">
    <source>
        <dbReference type="SAM" id="Phobius"/>
    </source>
</evidence>
<dbReference type="InterPro" id="IPR058634">
    <property type="entry name" value="AaeA-lik-b-barrel"/>
</dbReference>
<evidence type="ECO:0000256" key="6">
    <source>
        <dbReference type="ARBA" id="ARBA00022692"/>
    </source>
</evidence>
<dbReference type="Pfam" id="PF25885">
    <property type="entry name" value="HH_EMRA"/>
    <property type="match status" value="1"/>
</dbReference>
<reference evidence="12 13" key="1">
    <citation type="submission" date="2014-12" db="EMBL/GenBank/DDBJ databases">
        <title>Denitrispirillum autotrophicum gen. nov., sp. nov., Denitrifying, Facultatively Autotrophic Bacteria Isolated from Rice Paddy Soil.</title>
        <authorList>
            <person name="Ishii S."/>
            <person name="Ashida N."/>
            <person name="Ohno H."/>
            <person name="Otsuka S."/>
            <person name="Yokota A."/>
            <person name="Senoo K."/>
        </authorList>
    </citation>
    <scope>NUCLEOTIDE SEQUENCE [LARGE SCALE GENOMIC DNA]</scope>
    <source>
        <strain evidence="12 13">TSA66</strain>
    </source>
</reference>
<evidence type="ECO:0000256" key="1">
    <source>
        <dbReference type="ARBA" id="ARBA00004377"/>
    </source>
</evidence>
<dbReference type="GO" id="GO:0015721">
    <property type="term" value="P:bile acid and bile salt transport"/>
    <property type="evidence" value="ECO:0007669"/>
    <property type="project" value="UniProtKB-ARBA"/>
</dbReference>
<evidence type="ECO:0000256" key="2">
    <source>
        <dbReference type="ARBA" id="ARBA00009477"/>
    </source>
</evidence>
<evidence type="ECO:0000256" key="8">
    <source>
        <dbReference type="ARBA" id="ARBA00023136"/>
    </source>
</evidence>
<dbReference type="Proteomes" id="UP000031572">
    <property type="component" value="Unassembled WGS sequence"/>
</dbReference>
<feature type="domain" description="p-hydroxybenzoic acid efflux pump subunit AaeA-like beta-barrel" evidence="11">
    <location>
        <begin position="253"/>
        <end position="344"/>
    </location>
</feature>